<gene>
    <name evidence="5 7" type="primary">coaE</name>
    <name evidence="7" type="ORF">L21SP5_03876</name>
</gene>
<dbReference type="STRING" id="1307839.L21SP5_03876"/>
<dbReference type="PATRIC" id="fig|1307839.3.peg.4137"/>
<keyword evidence="3 5" id="KW-0067">ATP-binding</keyword>
<protein>
    <recommendedName>
        <fullName evidence="5 6">Dephospho-CoA kinase</fullName>
        <ecNumber evidence="5 6">2.7.1.24</ecNumber>
    </recommendedName>
    <alternativeName>
        <fullName evidence="5">Dephosphocoenzyme A kinase</fullName>
    </alternativeName>
</protein>
<evidence type="ECO:0000256" key="5">
    <source>
        <dbReference type="HAMAP-Rule" id="MF_00376"/>
    </source>
</evidence>
<dbReference type="NCBIfam" id="TIGR00152">
    <property type="entry name" value="dephospho-CoA kinase"/>
    <property type="match status" value="1"/>
</dbReference>
<proteinExistence type="inferred from homology"/>
<dbReference type="GO" id="GO:0005524">
    <property type="term" value="F:ATP binding"/>
    <property type="evidence" value="ECO:0007669"/>
    <property type="project" value="UniProtKB-UniRule"/>
</dbReference>
<dbReference type="PANTHER" id="PTHR10695:SF46">
    <property type="entry name" value="BIFUNCTIONAL COENZYME A SYNTHASE-RELATED"/>
    <property type="match status" value="1"/>
</dbReference>
<comment type="catalytic activity">
    <reaction evidence="5">
        <text>3'-dephospho-CoA + ATP = ADP + CoA + H(+)</text>
        <dbReference type="Rhea" id="RHEA:18245"/>
        <dbReference type="ChEBI" id="CHEBI:15378"/>
        <dbReference type="ChEBI" id="CHEBI:30616"/>
        <dbReference type="ChEBI" id="CHEBI:57287"/>
        <dbReference type="ChEBI" id="CHEBI:57328"/>
        <dbReference type="ChEBI" id="CHEBI:456216"/>
        <dbReference type="EC" id="2.7.1.24"/>
    </reaction>
</comment>
<dbReference type="GO" id="GO:0015937">
    <property type="term" value="P:coenzyme A biosynthetic process"/>
    <property type="evidence" value="ECO:0007669"/>
    <property type="project" value="UniProtKB-UniRule"/>
</dbReference>
<dbReference type="Gene3D" id="3.40.50.300">
    <property type="entry name" value="P-loop containing nucleotide triphosphate hydrolases"/>
    <property type="match status" value="1"/>
</dbReference>
<feature type="binding site" evidence="5">
    <location>
        <begin position="11"/>
        <end position="16"/>
    </location>
    <ligand>
        <name>ATP</name>
        <dbReference type="ChEBI" id="CHEBI:30616"/>
    </ligand>
</feature>
<keyword evidence="5" id="KW-0963">Cytoplasm</keyword>
<evidence type="ECO:0000313" key="8">
    <source>
        <dbReference type="Proteomes" id="UP000064893"/>
    </source>
</evidence>
<keyword evidence="4 5" id="KW-0173">Coenzyme A biosynthesis</keyword>
<evidence type="ECO:0000256" key="2">
    <source>
        <dbReference type="ARBA" id="ARBA00022741"/>
    </source>
</evidence>
<comment type="subcellular location">
    <subcellularLocation>
        <location evidence="5">Cytoplasm</location>
    </subcellularLocation>
</comment>
<accession>A0A0S2I663</accession>
<evidence type="ECO:0000313" key="7">
    <source>
        <dbReference type="EMBL" id="ALO17468.1"/>
    </source>
</evidence>
<dbReference type="HAMAP" id="MF_00376">
    <property type="entry name" value="Dephospho_CoA_kinase"/>
    <property type="match status" value="1"/>
</dbReference>
<keyword evidence="8" id="KW-1185">Reference proteome</keyword>
<dbReference type="EMBL" id="CP013118">
    <property type="protein sequence ID" value="ALO17468.1"/>
    <property type="molecule type" value="Genomic_DNA"/>
</dbReference>
<dbReference type="EC" id="2.7.1.24" evidence="5 6"/>
<keyword evidence="5 7" id="KW-0418">Kinase</keyword>
<name>A0A0S2I663_9BACT</name>
<evidence type="ECO:0000256" key="4">
    <source>
        <dbReference type="ARBA" id="ARBA00022993"/>
    </source>
</evidence>
<dbReference type="PROSITE" id="PS51219">
    <property type="entry name" value="DPCK"/>
    <property type="match status" value="1"/>
</dbReference>
<dbReference type="PANTHER" id="PTHR10695">
    <property type="entry name" value="DEPHOSPHO-COA KINASE-RELATED"/>
    <property type="match status" value="1"/>
</dbReference>
<dbReference type="AlphaFoldDB" id="A0A0S2I663"/>
<dbReference type="GO" id="GO:0005737">
    <property type="term" value="C:cytoplasm"/>
    <property type="evidence" value="ECO:0007669"/>
    <property type="project" value="UniProtKB-SubCell"/>
</dbReference>
<evidence type="ECO:0000256" key="6">
    <source>
        <dbReference type="NCBIfam" id="TIGR00152"/>
    </source>
</evidence>
<dbReference type="Pfam" id="PF01121">
    <property type="entry name" value="CoaE"/>
    <property type="match status" value="1"/>
</dbReference>
<dbReference type="RefSeq" id="WP_057954729.1">
    <property type="nucleotide sequence ID" value="NZ_CP013118.1"/>
</dbReference>
<evidence type="ECO:0000256" key="1">
    <source>
        <dbReference type="ARBA" id="ARBA00009018"/>
    </source>
</evidence>
<dbReference type="SUPFAM" id="SSF52540">
    <property type="entry name" value="P-loop containing nucleoside triphosphate hydrolases"/>
    <property type="match status" value="1"/>
</dbReference>
<dbReference type="OrthoDB" id="9812943at2"/>
<sequence length="196" mass="22407">MLKIGLTGGIGSGKSLVAKVFEEFFDIPVFYADQIAKKLMSTDKNLQESIIQLLGNESYTASGALNKPFVAKKIFNNPELRTELNNQVHKKVRDTFNTWVSKQKTGYILHEAAILIESGFYKQMDQIINVVANENLRIERIRKRDNLSKEQILQRMEAQLGDEERNKYADFIIINDNKNSITLQVKKIHLKLLAHG</sequence>
<dbReference type="Proteomes" id="UP000064893">
    <property type="component" value="Chromosome"/>
</dbReference>
<evidence type="ECO:0000256" key="3">
    <source>
        <dbReference type="ARBA" id="ARBA00022840"/>
    </source>
</evidence>
<dbReference type="KEGG" id="blq:L21SP5_03876"/>
<dbReference type="GO" id="GO:0004140">
    <property type="term" value="F:dephospho-CoA kinase activity"/>
    <property type="evidence" value="ECO:0007669"/>
    <property type="project" value="UniProtKB-UniRule"/>
</dbReference>
<comment type="similarity">
    <text evidence="1 5">Belongs to the CoaE family.</text>
</comment>
<dbReference type="InterPro" id="IPR027417">
    <property type="entry name" value="P-loop_NTPase"/>
</dbReference>
<organism evidence="7 8">
    <name type="scientific">Salinivirga cyanobacteriivorans</name>
    <dbReference type="NCBI Taxonomy" id="1307839"/>
    <lineage>
        <taxon>Bacteria</taxon>
        <taxon>Pseudomonadati</taxon>
        <taxon>Bacteroidota</taxon>
        <taxon>Bacteroidia</taxon>
        <taxon>Bacteroidales</taxon>
        <taxon>Salinivirgaceae</taxon>
        <taxon>Salinivirga</taxon>
    </lineage>
</organism>
<keyword evidence="2 5" id="KW-0547">Nucleotide-binding</keyword>
<comment type="pathway">
    <text evidence="5">Cofactor biosynthesis; coenzyme A biosynthesis; CoA from (R)-pantothenate: step 5/5.</text>
</comment>
<reference evidence="7 8" key="1">
    <citation type="submission" date="2015-11" db="EMBL/GenBank/DDBJ databases">
        <title>Description and complete genome sequence of a novel strain predominating in hypersaline microbial mats and representing a new family of the Bacteriodetes phylum.</title>
        <authorList>
            <person name="Spring S."/>
            <person name="Bunk B."/>
            <person name="Sproer C."/>
            <person name="Klenk H.-P."/>
        </authorList>
    </citation>
    <scope>NUCLEOTIDE SEQUENCE [LARGE SCALE GENOMIC DNA]</scope>
    <source>
        <strain evidence="7 8">L21-Spi-D4</strain>
    </source>
</reference>
<comment type="function">
    <text evidence="5">Catalyzes the phosphorylation of the 3'-hydroxyl group of dephosphocoenzyme A to form coenzyme A.</text>
</comment>
<keyword evidence="5 7" id="KW-0808">Transferase</keyword>
<dbReference type="InterPro" id="IPR001977">
    <property type="entry name" value="Depp_CoAkinase"/>
</dbReference>
<dbReference type="UniPathway" id="UPA00241">
    <property type="reaction ID" value="UER00356"/>
</dbReference>
<dbReference type="CDD" id="cd02022">
    <property type="entry name" value="DPCK"/>
    <property type="match status" value="1"/>
</dbReference>